<dbReference type="Proteomes" id="UP000192569">
    <property type="component" value="Chromosome I"/>
</dbReference>
<feature type="transmembrane region" description="Helical" evidence="1">
    <location>
        <begin position="120"/>
        <end position="141"/>
    </location>
</feature>
<gene>
    <name evidence="2" type="ORF">SAMN00808754_2197</name>
</gene>
<dbReference type="EMBL" id="LT838272">
    <property type="protein sequence ID" value="SMB98202.1"/>
    <property type="molecule type" value="Genomic_DNA"/>
</dbReference>
<name>A0A1W1VXU3_9FIRM</name>
<dbReference type="RefSeq" id="WP_084665758.1">
    <property type="nucleotide sequence ID" value="NZ_LT838272.1"/>
</dbReference>
<dbReference type="AlphaFoldDB" id="A0A1W1VXU3"/>
<keyword evidence="1" id="KW-0812">Transmembrane</keyword>
<evidence type="ECO:0000256" key="1">
    <source>
        <dbReference type="SAM" id="Phobius"/>
    </source>
</evidence>
<sequence length="155" mass="17095">MKIPFVVWLLQGLPEAIGIAALMYSVAGLGFPWRSILPVGVLFGVTFYLIRWLPISFGIHTLLNFLFTIVVFRKATSCSLALAIRSGLAALVTVVIADTVFLPLFVWASGLTFEEIYGNIWLRALSGWPNVLLLLLVATLATKIHNKRLKKEPGV</sequence>
<organism evidence="2 3">
    <name type="scientific">Thermanaeromonas toyohensis ToBE</name>
    <dbReference type="NCBI Taxonomy" id="698762"/>
    <lineage>
        <taxon>Bacteria</taxon>
        <taxon>Bacillati</taxon>
        <taxon>Bacillota</taxon>
        <taxon>Clostridia</taxon>
        <taxon>Neomoorellales</taxon>
        <taxon>Neomoorellaceae</taxon>
        <taxon>Thermanaeromonas</taxon>
    </lineage>
</organism>
<keyword evidence="1" id="KW-1133">Transmembrane helix</keyword>
<keyword evidence="3" id="KW-1185">Reference proteome</keyword>
<reference evidence="2 3" key="1">
    <citation type="submission" date="2017-04" db="EMBL/GenBank/DDBJ databases">
        <authorList>
            <person name="Afonso C.L."/>
            <person name="Miller P.J."/>
            <person name="Scott M.A."/>
            <person name="Spackman E."/>
            <person name="Goraichik I."/>
            <person name="Dimitrov K.M."/>
            <person name="Suarez D.L."/>
            <person name="Swayne D.E."/>
        </authorList>
    </citation>
    <scope>NUCLEOTIDE SEQUENCE [LARGE SCALE GENOMIC DNA]</scope>
    <source>
        <strain evidence="2 3">ToBE</strain>
    </source>
</reference>
<feature type="transmembrane region" description="Helical" evidence="1">
    <location>
        <begin position="57"/>
        <end position="76"/>
    </location>
</feature>
<evidence type="ECO:0000313" key="2">
    <source>
        <dbReference type="EMBL" id="SMB98202.1"/>
    </source>
</evidence>
<evidence type="ECO:0000313" key="3">
    <source>
        <dbReference type="Proteomes" id="UP000192569"/>
    </source>
</evidence>
<accession>A0A1W1VXU3</accession>
<keyword evidence="1" id="KW-0472">Membrane</keyword>
<dbReference type="STRING" id="698762.SAMN00808754_2197"/>
<dbReference type="OrthoDB" id="1797780at2"/>
<protein>
    <submittedName>
        <fullName evidence="2">Uncharacterized protein</fullName>
    </submittedName>
</protein>
<feature type="transmembrane region" description="Helical" evidence="1">
    <location>
        <begin position="6"/>
        <end position="24"/>
    </location>
</feature>
<proteinExistence type="predicted"/>
<feature type="transmembrane region" description="Helical" evidence="1">
    <location>
        <begin position="88"/>
        <end position="108"/>
    </location>
</feature>